<proteinExistence type="inferred from homology"/>
<dbReference type="PANTHER" id="PTHR24342:SF20">
    <property type="entry name" value="MYOSIN LIGHT CHAIN KINASE, SMOOTH MUSCLE"/>
    <property type="match status" value="1"/>
</dbReference>
<dbReference type="GO" id="GO:0004687">
    <property type="term" value="F:myosin light chain kinase activity"/>
    <property type="evidence" value="ECO:0000318"/>
    <property type="project" value="GO_Central"/>
</dbReference>
<dbReference type="Gene3D" id="3.30.200.20">
    <property type="entry name" value="Phosphorylase Kinase, domain 1"/>
    <property type="match status" value="1"/>
</dbReference>
<dbReference type="GO" id="GO:0007165">
    <property type="term" value="P:signal transduction"/>
    <property type="evidence" value="ECO:0000318"/>
    <property type="project" value="GO_Central"/>
</dbReference>
<evidence type="ECO:0000256" key="6">
    <source>
        <dbReference type="ARBA" id="ARBA00022840"/>
    </source>
</evidence>
<gene>
    <name evidence="10" type="primary">MYLK4</name>
</gene>
<feature type="compositionally biased region" description="Polar residues" evidence="8">
    <location>
        <begin position="341"/>
        <end position="352"/>
    </location>
</feature>
<evidence type="ECO:0000259" key="9">
    <source>
        <dbReference type="PROSITE" id="PS50011"/>
    </source>
</evidence>
<feature type="compositionally biased region" description="Basic and acidic residues" evidence="8">
    <location>
        <begin position="313"/>
        <end position="337"/>
    </location>
</feature>
<dbReference type="GO" id="GO:0005524">
    <property type="term" value="F:ATP binding"/>
    <property type="evidence" value="ECO:0007669"/>
    <property type="project" value="UniProtKB-UniRule"/>
</dbReference>
<reference evidence="10" key="3">
    <citation type="submission" date="2025-09" db="UniProtKB">
        <authorList>
            <consortium name="Ensembl"/>
        </authorList>
    </citation>
    <scope>IDENTIFICATION</scope>
</reference>
<keyword evidence="11" id="KW-1185">Reference proteome</keyword>
<feature type="binding site" evidence="7">
    <location>
        <position position="431"/>
    </location>
    <ligand>
        <name>ATP</name>
        <dbReference type="ChEBI" id="CHEBI:30616"/>
    </ligand>
</feature>
<evidence type="ECO:0000256" key="4">
    <source>
        <dbReference type="ARBA" id="ARBA00022741"/>
    </source>
</evidence>
<dbReference type="Ensembl" id="ENSMODT00000078697.1">
    <property type="protein sequence ID" value="ENSMODP00000047000.1"/>
    <property type="gene ID" value="ENSMODG00000028941.2"/>
</dbReference>
<dbReference type="InParanoid" id="A0A5F8GHK1"/>
<dbReference type="FunFam" id="1.10.510.10:FF:000135">
    <property type="entry name" value="Putative myosin light chain kinase 3"/>
    <property type="match status" value="1"/>
</dbReference>
<feature type="compositionally biased region" description="Basic and acidic residues" evidence="8">
    <location>
        <begin position="182"/>
        <end position="204"/>
    </location>
</feature>
<protein>
    <submittedName>
        <fullName evidence="10">Myosin light chain kinase family member 4</fullName>
    </submittedName>
</protein>
<evidence type="ECO:0000256" key="8">
    <source>
        <dbReference type="SAM" id="MobiDB-lite"/>
    </source>
</evidence>
<feature type="domain" description="Protein kinase" evidence="9">
    <location>
        <begin position="402"/>
        <end position="660"/>
    </location>
</feature>
<dbReference type="Gene3D" id="1.10.510.10">
    <property type="entry name" value="Transferase(Phosphotransferase) domain 1"/>
    <property type="match status" value="1"/>
</dbReference>
<evidence type="ECO:0000256" key="5">
    <source>
        <dbReference type="ARBA" id="ARBA00022777"/>
    </source>
</evidence>
<feature type="compositionally biased region" description="Basic and acidic residues" evidence="8">
    <location>
        <begin position="214"/>
        <end position="246"/>
    </location>
</feature>
<sequence>MGGKQKKLIPVNDNLQKPIQEAGEIKGHDYAMIYKTATQRDENHTPDSNLIRLTSKMLQMNRLEGITTRYNSNLLEKMAFFQCMEKGETVQCFLKENTSELDSGAEENEAKETVWHHLSLKETCVVKKRTLDPTERSTQKNQACSEKEKIHKLNKENAEKACASLVQKSSPTGRIQSPGEDFPSKEEYRENIERATSKMGRQEEVTINGENQDPVEKPKALGDVKRSQESMVSKREKNALHAKGDTNEEETGEEGSTGAIKETLERYNDSKKDNSSVISSGGQSMRLLSQNAELAALADHSSKRRVNDGGLLTDDKKKSRVDIEGRDEKCKAQEPTKIKQALNSLLSKSQESPKIKKGHLVKSPTKEKDLAIPQDNSPAPPAPFDHRIVTTRQTAINSLYIVNKREILGGGRFGQVHKCEEKATGLKLAAKIIKTRGVKEKDEVKNEISVMNQLDHVNIIQLYDAFESKNDIVLVMEYVDGGELFDRIIDENYNLTELDTILFIKQICEGIRHMHQMYILHLDLKPENILCVSRDAKQIKIIDFGLARRYKPREKLRVNFGTPEFLAPEVVNYDFVSFPTDMWSVGVIAYMLLSGLSPFLGDSDAETLSNILACSWDLEEEEFQGISEEAKEFISKLLIKEKRRRRRSQAPKLSNWQPRTLLKSVTSWKENCCGCCPFEGTLEKSAVLML</sequence>
<dbReference type="PROSITE" id="PS00107">
    <property type="entry name" value="PROTEIN_KINASE_ATP"/>
    <property type="match status" value="1"/>
</dbReference>
<dbReference type="PANTHER" id="PTHR24342">
    <property type="entry name" value="SERINE/THREONINE-PROTEIN KINASE 17"/>
    <property type="match status" value="1"/>
</dbReference>
<organism evidence="10 11">
    <name type="scientific">Monodelphis domestica</name>
    <name type="common">Gray short-tailed opossum</name>
    <dbReference type="NCBI Taxonomy" id="13616"/>
    <lineage>
        <taxon>Eukaryota</taxon>
        <taxon>Metazoa</taxon>
        <taxon>Chordata</taxon>
        <taxon>Craniata</taxon>
        <taxon>Vertebrata</taxon>
        <taxon>Euteleostomi</taxon>
        <taxon>Mammalia</taxon>
        <taxon>Metatheria</taxon>
        <taxon>Didelphimorphia</taxon>
        <taxon>Didelphidae</taxon>
        <taxon>Monodelphis</taxon>
    </lineage>
</organism>
<evidence type="ECO:0000313" key="11">
    <source>
        <dbReference type="Proteomes" id="UP000002280"/>
    </source>
</evidence>
<evidence type="ECO:0000313" key="10">
    <source>
        <dbReference type="Ensembl" id="ENSMODP00000047000.1"/>
    </source>
</evidence>
<reference evidence="10 11" key="1">
    <citation type="journal article" date="2007" name="Nature">
        <title>Genome of the marsupial Monodelphis domestica reveals innovation in non-coding sequences.</title>
        <authorList>
            <person name="Mikkelsen T.S."/>
            <person name="Wakefield M.J."/>
            <person name="Aken B."/>
            <person name="Amemiya C.T."/>
            <person name="Chang J.L."/>
            <person name="Duke S."/>
            <person name="Garber M."/>
            <person name="Gentles A.J."/>
            <person name="Goodstadt L."/>
            <person name="Heger A."/>
            <person name="Jurka J."/>
            <person name="Kamal M."/>
            <person name="Mauceli E."/>
            <person name="Searle S.M."/>
            <person name="Sharpe T."/>
            <person name="Baker M.L."/>
            <person name="Batzer M.A."/>
            <person name="Benos P.V."/>
            <person name="Belov K."/>
            <person name="Clamp M."/>
            <person name="Cook A."/>
            <person name="Cuff J."/>
            <person name="Das R."/>
            <person name="Davidow L."/>
            <person name="Deakin J.E."/>
            <person name="Fazzari M.J."/>
            <person name="Glass J.L."/>
            <person name="Grabherr M."/>
            <person name="Greally J.M."/>
            <person name="Gu W."/>
            <person name="Hore T.A."/>
            <person name="Huttley G.A."/>
            <person name="Kleber M."/>
            <person name="Jirtle R.L."/>
            <person name="Koina E."/>
            <person name="Lee J.T."/>
            <person name="Mahony S."/>
            <person name="Marra M.A."/>
            <person name="Miller R.D."/>
            <person name="Nicholls R.D."/>
            <person name="Oda M."/>
            <person name="Papenfuss A.T."/>
            <person name="Parra Z.E."/>
            <person name="Pollock D.D."/>
            <person name="Ray D.A."/>
            <person name="Schein J.E."/>
            <person name="Speed T.P."/>
            <person name="Thompson K."/>
            <person name="VandeBerg J.L."/>
            <person name="Wade C.M."/>
            <person name="Walker J.A."/>
            <person name="Waters P.D."/>
            <person name="Webber C."/>
            <person name="Weidman J.R."/>
            <person name="Xie X."/>
            <person name="Zody M.C."/>
            <person name="Baldwin J."/>
            <person name="Abdouelleil A."/>
            <person name="Abdulkadir J."/>
            <person name="Abebe A."/>
            <person name="Abera B."/>
            <person name="Abreu J."/>
            <person name="Acer S.C."/>
            <person name="Aftuck L."/>
            <person name="Alexander A."/>
            <person name="An P."/>
            <person name="Anderson E."/>
            <person name="Anderson S."/>
            <person name="Arachi H."/>
            <person name="Azer M."/>
            <person name="Bachantsang P."/>
            <person name="Barry A."/>
            <person name="Bayul T."/>
            <person name="Berlin A."/>
            <person name="Bessette D."/>
            <person name="Bloom T."/>
            <person name="Bloom T."/>
            <person name="Boguslavskiy L."/>
            <person name="Bonnet C."/>
            <person name="Boukhgalter B."/>
            <person name="Bourzgui I."/>
            <person name="Brown A."/>
            <person name="Cahill P."/>
            <person name="Channer S."/>
            <person name="Cheshatsang Y."/>
            <person name="Chuda L."/>
            <person name="Citroen M."/>
            <person name="Collymore A."/>
            <person name="Cooke P."/>
            <person name="Costello M."/>
            <person name="D'Aco K."/>
            <person name="Daza R."/>
            <person name="De Haan G."/>
            <person name="DeGray S."/>
            <person name="DeMaso C."/>
            <person name="Dhargay N."/>
            <person name="Dooley K."/>
            <person name="Dooley E."/>
            <person name="Doricent M."/>
            <person name="Dorje P."/>
            <person name="Dorjee K."/>
            <person name="Dupes A."/>
            <person name="Elong R."/>
            <person name="Falk J."/>
            <person name="Farina A."/>
            <person name="Faro S."/>
            <person name="Ferguson D."/>
            <person name="Fisher S."/>
            <person name="Foley C.D."/>
            <person name="Franke A."/>
            <person name="Friedrich D."/>
            <person name="Gadbois L."/>
            <person name="Gearin G."/>
            <person name="Gearin C.R."/>
            <person name="Giannoukos G."/>
            <person name="Goode T."/>
            <person name="Graham J."/>
            <person name="Grandbois E."/>
            <person name="Grewal S."/>
            <person name="Gyaltsen K."/>
            <person name="Hafez N."/>
            <person name="Hagos B."/>
            <person name="Hall J."/>
            <person name="Henson C."/>
            <person name="Hollinger A."/>
            <person name="Honan T."/>
            <person name="Huard M.D."/>
            <person name="Hughes L."/>
            <person name="Hurhula B."/>
            <person name="Husby M.E."/>
            <person name="Kamat A."/>
            <person name="Kanga B."/>
            <person name="Kashin S."/>
            <person name="Khazanovich D."/>
            <person name="Kisner P."/>
            <person name="Lance K."/>
            <person name="Lara M."/>
            <person name="Lee W."/>
            <person name="Lennon N."/>
            <person name="Letendre F."/>
            <person name="LeVine R."/>
            <person name="Lipovsky A."/>
            <person name="Liu X."/>
            <person name="Liu J."/>
            <person name="Liu S."/>
            <person name="Lokyitsang T."/>
            <person name="Lokyitsang Y."/>
            <person name="Lubonja R."/>
            <person name="Lui A."/>
            <person name="MacDonald P."/>
            <person name="Magnisalis V."/>
            <person name="Maru K."/>
            <person name="Matthews C."/>
            <person name="McCusker W."/>
            <person name="McDonough S."/>
            <person name="Mehta T."/>
            <person name="Meldrim J."/>
            <person name="Meneus L."/>
            <person name="Mihai O."/>
            <person name="Mihalev A."/>
            <person name="Mihova T."/>
            <person name="Mittelman R."/>
            <person name="Mlenga V."/>
            <person name="Montmayeur A."/>
            <person name="Mulrain L."/>
            <person name="Navidi A."/>
            <person name="Naylor J."/>
            <person name="Negash T."/>
            <person name="Nguyen T."/>
            <person name="Nguyen N."/>
            <person name="Nicol R."/>
            <person name="Norbu C."/>
            <person name="Norbu N."/>
            <person name="Novod N."/>
            <person name="O'Neill B."/>
            <person name="Osman S."/>
            <person name="Markiewicz E."/>
            <person name="Oyono O.L."/>
            <person name="Patti C."/>
            <person name="Phunkhang P."/>
            <person name="Pierre F."/>
            <person name="Priest M."/>
            <person name="Raghuraman S."/>
            <person name="Rege F."/>
            <person name="Reyes R."/>
            <person name="Rise C."/>
            <person name="Rogov P."/>
            <person name="Ross K."/>
            <person name="Ryan E."/>
            <person name="Settipalli S."/>
            <person name="Shea T."/>
            <person name="Sherpa N."/>
            <person name="Shi L."/>
            <person name="Shih D."/>
            <person name="Sparrow T."/>
            <person name="Spaulding J."/>
            <person name="Stalker J."/>
            <person name="Stange-Thomann N."/>
            <person name="Stavropoulos S."/>
            <person name="Stone C."/>
            <person name="Strader C."/>
            <person name="Tesfaye S."/>
            <person name="Thomson T."/>
            <person name="Thoulutsang Y."/>
            <person name="Thoulutsang D."/>
            <person name="Topham K."/>
            <person name="Topping I."/>
            <person name="Tsamla T."/>
            <person name="Vassiliev H."/>
            <person name="Vo A."/>
            <person name="Wangchuk T."/>
            <person name="Wangdi T."/>
            <person name="Weiand M."/>
            <person name="Wilkinson J."/>
            <person name="Wilson A."/>
            <person name="Yadav S."/>
            <person name="Young G."/>
            <person name="Yu Q."/>
            <person name="Zembek L."/>
            <person name="Zhong D."/>
            <person name="Zimmer A."/>
            <person name="Zwirko Z."/>
            <person name="Jaffe D.B."/>
            <person name="Alvarez P."/>
            <person name="Brockman W."/>
            <person name="Butler J."/>
            <person name="Chin C."/>
            <person name="Gnerre S."/>
            <person name="MacCallum I."/>
            <person name="Graves J.A."/>
            <person name="Ponting C.P."/>
            <person name="Breen M."/>
            <person name="Samollow P.B."/>
            <person name="Lander E.S."/>
            <person name="Lindblad-Toh K."/>
        </authorList>
    </citation>
    <scope>NUCLEOTIDE SEQUENCE [LARGE SCALE GENOMIC DNA]</scope>
</reference>
<keyword evidence="5" id="KW-0418">Kinase</keyword>
<dbReference type="AlphaFoldDB" id="A0A5F8GHK1"/>
<dbReference type="InterPro" id="IPR017441">
    <property type="entry name" value="Protein_kinase_ATP_BS"/>
</dbReference>
<feature type="region of interest" description="Disordered" evidence="8">
    <location>
        <begin position="163"/>
        <end position="281"/>
    </location>
</feature>
<dbReference type="InterPro" id="IPR000719">
    <property type="entry name" value="Prot_kinase_dom"/>
</dbReference>
<keyword evidence="2" id="KW-0723">Serine/threonine-protein kinase</keyword>
<accession>A0A5F8GHK1</accession>
<dbReference type="InterPro" id="IPR011009">
    <property type="entry name" value="Kinase-like_dom_sf"/>
</dbReference>
<keyword evidence="4 7" id="KW-0547">Nucleotide-binding</keyword>
<dbReference type="InterPro" id="IPR008271">
    <property type="entry name" value="Ser/Thr_kinase_AS"/>
</dbReference>
<feature type="compositionally biased region" description="Polar residues" evidence="8">
    <location>
        <begin position="166"/>
        <end position="175"/>
    </location>
</feature>
<evidence type="ECO:0000256" key="1">
    <source>
        <dbReference type="ARBA" id="ARBA00006692"/>
    </source>
</evidence>
<dbReference type="FunFam" id="3.30.200.20:FF:000196">
    <property type="entry name" value="Myosin light chain kinase family, member 4"/>
    <property type="match status" value="1"/>
</dbReference>
<evidence type="ECO:0000256" key="7">
    <source>
        <dbReference type="PROSITE-ProRule" id="PRU10141"/>
    </source>
</evidence>
<dbReference type="Pfam" id="PF00069">
    <property type="entry name" value="Pkinase"/>
    <property type="match status" value="1"/>
</dbReference>
<comment type="similarity">
    <text evidence="1">Belongs to the protein kinase superfamily. CAMK Ser/Thr protein kinase family.</text>
</comment>
<reference evidence="10" key="2">
    <citation type="submission" date="2025-08" db="UniProtKB">
        <authorList>
            <consortium name="Ensembl"/>
        </authorList>
    </citation>
    <scope>IDENTIFICATION</scope>
</reference>
<name>A0A5F8GHK1_MONDO</name>
<dbReference type="Proteomes" id="UP000002280">
    <property type="component" value="Chromosome 3"/>
</dbReference>
<dbReference type="PROSITE" id="PS00108">
    <property type="entry name" value="PROTEIN_KINASE_ST"/>
    <property type="match status" value="1"/>
</dbReference>
<feature type="region of interest" description="Disordered" evidence="8">
    <location>
        <begin position="299"/>
        <end position="385"/>
    </location>
</feature>
<dbReference type="SUPFAM" id="SSF56112">
    <property type="entry name" value="Protein kinase-like (PK-like)"/>
    <property type="match status" value="1"/>
</dbReference>
<evidence type="ECO:0000256" key="3">
    <source>
        <dbReference type="ARBA" id="ARBA00022679"/>
    </source>
</evidence>
<feature type="compositionally biased region" description="Basic and acidic residues" evidence="8">
    <location>
        <begin position="262"/>
        <end position="274"/>
    </location>
</feature>
<dbReference type="PROSITE" id="PS50011">
    <property type="entry name" value="PROTEIN_KINASE_DOM"/>
    <property type="match status" value="1"/>
</dbReference>
<keyword evidence="6 7" id="KW-0067">ATP-binding</keyword>
<dbReference type="GO" id="GO:0005737">
    <property type="term" value="C:cytoplasm"/>
    <property type="evidence" value="ECO:0000318"/>
    <property type="project" value="GO_Central"/>
</dbReference>
<dbReference type="STRING" id="13616.ENSMODP00000047000"/>
<evidence type="ECO:0000256" key="2">
    <source>
        <dbReference type="ARBA" id="ARBA00022527"/>
    </source>
</evidence>
<dbReference type="SMART" id="SM00220">
    <property type="entry name" value="S_TKc"/>
    <property type="match status" value="1"/>
</dbReference>
<keyword evidence="3" id="KW-0808">Transferase</keyword>
<dbReference type="GeneTree" id="ENSGT00940000156211"/>
<dbReference type="Bgee" id="ENSMODG00000028941">
    <property type="expression patterns" value="Expressed in skeletal muscle tissue and 13 other cell types or tissues"/>
</dbReference>